<protein>
    <submittedName>
        <fullName evidence="1">Restriction alleviation protein</fullName>
    </submittedName>
</protein>
<evidence type="ECO:0000313" key="1">
    <source>
        <dbReference type="EMBL" id="DAG01560.1"/>
    </source>
</evidence>
<name>A0A8S5V472_9CAUD</name>
<dbReference type="EMBL" id="BK016195">
    <property type="protein sequence ID" value="DAG01560.1"/>
    <property type="molecule type" value="Genomic_DNA"/>
</dbReference>
<accession>A0A8S5V472</accession>
<organism evidence="1">
    <name type="scientific">Myoviridae sp. ctKkB1</name>
    <dbReference type="NCBI Taxonomy" id="2825081"/>
    <lineage>
        <taxon>Viruses</taxon>
        <taxon>Duplodnaviria</taxon>
        <taxon>Heunggongvirae</taxon>
        <taxon>Uroviricota</taxon>
        <taxon>Caudoviricetes</taxon>
    </lineage>
</organism>
<reference evidence="1" key="1">
    <citation type="journal article" date="2021" name="Proc. Natl. Acad. Sci. U.S.A.">
        <title>A Catalog of Tens of Thousands of Viruses from Human Metagenomes Reveals Hidden Associations with Chronic Diseases.</title>
        <authorList>
            <person name="Tisza M.J."/>
            <person name="Buck C.B."/>
        </authorList>
    </citation>
    <scope>NUCLEOTIDE SEQUENCE</scope>
    <source>
        <strain evidence="1">CtKkB1</strain>
    </source>
</reference>
<sequence>MFDLESPREPLRRCPFCGAPASYVTIATVARGAIRGWEFCIKCQKCGASTPKNYKLELQINSAGGLLTGVDEREEAKKDWNTRADDIDLSRYQIL</sequence>
<proteinExistence type="predicted"/>